<dbReference type="OrthoDB" id="8583485at2"/>
<dbReference type="InterPro" id="IPR054653">
    <property type="entry name" value="EpsI_type_B_pred"/>
</dbReference>
<gene>
    <name evidence="2" type="primary">epsI</name>
    <name evidence="2" type="ORF">EJO50_10405</name>
</gene>
<accession>A0A3S8ZTR5</accession>
<proteinExistence type="predicted"/>
<feature type="domain" description="Methanolan biosynthesis EpsI" evidence="1">
    <location>
        <begin position="7"/>
        <end position="214"/>
    </location>
</feature>
<dbReference type="Proteomes" id="UP000282438">
    <property type="component" value="Chromosome"/>
</dbReference>
<keyword evidence="3" id="KW-1185">Reference proteome</keyword>
<dbReference type="NCBIfam" id="NF045609">
    <property type="entry name" value="EpsI_type_B"/>
    <property type="match status" value="1"/>
</dbReference>
<name>A0A3S8ZTR5_9NEIS</name>
<sequence length="223" mass="25204">MITKRVILFLLMGLTGLLTYIATPRIVMADIHHIDLEKMVPLSFDGWKKEETTVSLVKAPDIEAALSKLYSNLLMRTYINSKGERMMLSIAYGPDQRDNGGRQVHRPEVCYPAQGFNISQNKTAIFSSPFGDIPVRHLIAKQNQRVEPITYWLTVGLKAVNNTTSFKLNQLSYGVKGYIPDGMLIRVSSIDENIDEAYKKQENFLKSLGTAISEKNRKNFGFN</sequence>
<evidence type="ECO:0000313" key="3">
    <source>
        <dbReference type="Proteomes" id="UP000282438"/>
    </source>
</evidence>
<protein>
    <submittedName>
        <fullName evidence="2">EpsI family protein</fullName>
    </submittedName>
</protein>
<dbReference type="AlphaFoldDB" id="A0A3S8ZTR5"/>
<dbReference type="RefSeq" id="WP_125973938.1">
    <property type="nucleotide sequence ID" value="NZ_CP034433.1"/>
</dbReference>
<dbReference type="KEGG" id="iod:EJO50_10405"/>
<dbReference type="EMBL" id="CP034433">
    <property type="protein sequence ID" value="AZN36856.1"/>
    <property type="molecule type" value="Genomic_DNA"/>
</dbReference>
<evidence type="ECO:0000313" key="2">
    <source>
        <dbReference type="EMBL" id="AZN36856.1"/>
    </source>
</evidence>
<evidence type="ECO:0000259" key="1">
    <source>
        <dbReference type="Pfam" id="PF11984"/>
    </source>
</evidence>
<dbReference type="NCBIfam" id="TIGR02914">
    <property type="entry name" value="EpsI_fam"/>
    <property type="match status" value="1"/>
</dbReference>
<dbReference type="Pfam" id="PF11984">
    <property type="entry name" value="DUF3485"/>
    <property type="match status" value="1"/>
</dbReference>
<organism evidence="2 3">
    <name type="scientific">Iodobacter ciconiae</name>
    <dbReference type="NCBI Taxonomy" id="2496266"/>
    <lineage>
        <taxon>Bacteria</taxon>
        <taxon>Pseudomonadati</taxon>
        <taxon>Pseudomonadota</taxon>
        <taxon>Betaproteobacteria</taxon>
        <taxon>Neisseriales</taxon>
        <taxon>Chitinibacteraceae</taxon>
        <taxon>Iodobacter</taxon>
    </lineage>
</organism>
<reference evidence="2 3" key="1">
    <citation type="submission" date="2018-12" db="EMBL/GenBank/DDBJ databases">
        <title>Complete genome sequence of Iodobacter sp. H11R3.</title>
        <authorList>
            <person name="Bae J.-W."/>
        </authorList>
    </citation>
    <scope>NUCLEOTIDE SEQUENCE [LARGE SCALE GENOMIC DNA]</scope>
    <source>
        <strain evidence="2 3">H11R3</strain>
    </source>
</reference>
<dbReference type="InterPro" id="IPR014263">
    <property type="entry name" value="Methanolan_biosynth_EpsI"/>
</dbReference>